<keyword evidence="1" id="KW-0472">Membrane</keyword>
<dbReference type="AlphaFoldDB" id="A0A2U3QFI9"/>
<organism evidence="3 4">
    <name type="scientific">Candidatus Sulfobium mesophilum</name>
    <dbReference type="NCBI Taxonomy" id="2016548"/>
    <lineage>
        <taxon>Bacteria</taxon>
        <taxon>Pseudomonadati</taxon>
        <taxon>Nitrospirota</taxon>
        <taxon>Nitrospiria</taxon>
        <taxon>Nitrospirales</taxon>
        <taxon>Nitrospiraceae</taxon>
        <taxon>Candidatus Sulfobium</taxon>
    </lineage>
</organism>
<evidence type="ECO:0000313" key="3">
    <source>
        <dbReference type="EMBL" id="SPQ00191.1"/>
    </source>
</evidence>
<reference evidence="4" key="1">
    <citation type="submission" date="2018-03" db="EMBL/GenBank/DDBJ databases">
        <authorList>
            <person name="Zecchin S."/>
        </authorList>
    </citation>
    <scope>NUCLEOTIDE SEQUENCE [LARGE SCALE GENOMIC DNA]</scope>
</reference>
<dbReference type="PANTHER" id="PTHR34351">
    <property type="entry name" value="SLR1927 PROTEIN-RELATED"/>
    <property type="match status" value="1"/>
</dbReference>
<protein>
    <recommendedName>
        <fullName evidence="2">DUF58 domain-containing protein</fullName>
    </recommendedName>
</protein>
<dbReference type="Proteomes" id="UP000245125">
    <property type="component" value="Unassembled WGS sequence"/>
</dbReference>
<feature type="transmembrane region" description="Helical" evidence="1">
    <location>
        <begin position="12"/>
        <end position="27"/>
    </location>
</feature>
<gene>
    <name evidence="3" type="ORF">NBG4_190034</name>
</gene>
<evidence type="ECO:0000313" key="4">
    <source>
        <dbReference type="Proteomes" id="UP000245125"/>
    </source>
</evidence>
<keyword evidence="1" id="KW-0812">Transmembrane</keyword>
<feature type="domain" description="DUF58" evidence="2">
    <location>
        <begin position="192"/>
        <end position="306"/>
    </location>
</feature>
<evidence type="ECO:0000259" key="2">
    <source>
        <dbReference type="Pfam" id="PF01882"/>
    </source>
</evidence>
<keyword evidence="1" id="KW-1133">Transmembrane helix</keyword>
<name>A0A2U3QFI9_9BACT</name>
<proteinExistence type="predicted"/>
<dbReference type="OrthoDB" id="9778037at2"/>
<dbReference type="PANTHER" id="PTHR34351:SF1">
    <property type="entry name" value="SLR1927 PROTEIN"/>
    <property type="match status" value="1"/>
</dbReference>
<accession>A0A2U3QFI9</accession>
<sequence>MRSLELTREGKRFLIASSLIAVAAFNTGNNLIYLIFSLMLSFLVLSVVLARMNMSGLSLDVGDGQAVFAGEETSLTLLLKNGKSLIPSYSVKCWVTGSHVPAYYDVIPALKDDGRDVRISFQKRGLYRCADFRVESGFPFILLNARKKINVSGSLLVYPFLVDVSAGINQIVAAGAAEALSAADAGDDLYALRKFREGDDWRRIHWKASAKRQVYFVKEYAEYRGLKVTIILDNRLPEGGELFEKAVSLAASLAKDFIARGYYISLVTCRETVPFGNGGEHLLNILDVLALVAEEGSWDNKLEESADELLVAVLKNRASPGGGYVPVGSMVFYAEDI</sequence>
<dbReference type="Pfam" id="PF01882">
    <property type="entry name" value="DUF58"/>
    <property type="match status" value="1"/>
</dbReference>
<dbReference type="EMBL" id="OUUY01000063">
    <property type="protein sequence ID" value="SPQ00191.1"/>
    <property type="molecule type" value="Genomic_DNA"/>
</dbReference>
<keyword evidence="4" id="KW-1185">Reference proteome</keyword>
<dbReference type="InterPro" id="IPR002881">
    <property type="entry name" value="DUF58"/>
</dbReference>
<evidence type="ECO:0000256" key="1">
    <source>
        <dbReference type="SAM" id="Phobius"/>
    </source>
</evidence>